<dbReference type="PANTHER" id="PTHR12318:SF0">
    <property type="entry name" value="ACYL-COENZYME A DIPHOSPHATASE NUDT19"/>
    <property type="match status" value="1"/>
</dbReference>
<keyword evidence="4 8" id="KW-0378">Hydrolase</keyword>
<keyword evidence="6" id="KW-0464">Manganese</keyword>
<sequence length="273" mass="29159">MPLPDDFVPPKLPDVPATPKDAATVMLVRDAAAHGGGHGIEVFLQRRVAGMAFAGGMTVFPGGGLDQRDMDSTASAVAWYGPDASAWAAWFGCETSLARGLVCAAVRETFEESGVLLAGDADGAIVADSTPYHDAREALISRDLSLAAFLDDAGLVLRADLLRPWASWVTPAEEPRRYDARFFLAALPEGQRADDATSETESSAWHRPADALAEADAGQRPMMPPTRVTLAELAEYDTVASALAARREIPRIEPTIVRDSEGVRVEFSLPRGE</sequence>
<organism evidence="8 9">
    <name type="scientific">Haloechinothrix salitolerans</name>
    <dbReference type="NCBI Taxonomy" id="926830"/>
    <lineage>
        <taxon>Bacteria</taxon>
        <taxon>Bacillati</taxon>
        <taxon>Actinomycetota</taxon>
        <taxon>Actinomycetes</taxon>
        <taxon>Pseudonocardiales</taxon>
        <taxon>Pseudonocardiaceae</taxon>
        <taxon>Haloechinothrix</taxon>
    </lineage>
</organism>
<feature type="domain" description="Nudix hydrolase" evidence="7">
    <location>
        <begin position="18"/>
        <end position="228"/>
    </location>
</feature>
<evidence type="ECO:0000313" key="9">
    <source>
        <dbReference type="Proteomes" id="UP001596337"/>
    </source>
</evidence>
<keyword evidence="3" id="KW-0479">Metal-binding</keyword>
<gene>
    <name evidence="8" type="ORF">ACFQGD_03130</name>
</gene>
<keyword evidence="5" id="KW-0460">Magnesium</keyword>
<evidence type="ECO:0000256" key="2">
    <source>
        <dbReference type="ARBA" id="ARBA00001946"/>
    </source>
</evidence>
<evidence type="ECO:0000256" key="3">
    <source>
        <dbReference type="ARBA" id="ARBA00022723"/>
    </source>
</evidence>
<dbReference type="SUPFAM" id="SSF55811">
    <property type="entry name" value="Nudix"/>
    <property type="match status" value="1"/>
</dbReference>
<dbReference type="PROSITE" id="PS51462">
    <property type="entry name" value="NUDIX"/>
    <property type="match status" value="1"/>
</dbReference>
<proteinExistence type="predicted"/>
<comment type="cofactor">
    <cofactor evidence="2">
        <name>Mg(2+)</name>
        <dbReference type="ChEBI" id="CHEBI:18420"/>
    </cofactor>
</comment>
<comment type="cofactor">
    <cofactor evidence="1">
        <name>Mn(2+)</name>
        <dbReference type="ChEBI" id="CHEBI:29035"/>
    </cofactor>
</comment>
<protein>
    <submittedName>
        <fullName evidence="8">NUDIX hydrolase</fullName>
    </submittedName>
</protein>
<dbReference type="InterPro" id="IPR000086">
    <property type="entry name" value="NUDIX_hydrolase_dom"/>
</dbReference>
<dbReference type="InterPro" id="IPR015797">
    <property type="entry name" value="NUDIX_hydrolase-like_dom_sf"/>
</dbReference>
<evidence type="ECO:0000256" key="1">
    <source>
        <dbReference type="ARBA" id="ARBA00001936"/>
    </source>
</evidence>
<dbReference type="Gene3D" id="3.90.79.10">
    <property type="entry name" value="Nucleoside Triphosphate Pyrophosphohydrolase"/>
    <property type="match status" value="1"/>
</dbReference>
<evidence type="ECO:0000256" key="5">
    <source>
        <dbReference type="ARBA" id="ARBA00022842"/>
    </source>
</evidence>
<dbReference type="CDD" id="cd18870">
    <property type="entry name" value="NUDIX_AcylCoAdiphos_Nudt19"/>
    <property type="match status" value="1"/>
</dbReference>
<dbReference type="Proteomes" id="UP001596337">
    <property type="component" value="Unassembled WGS sequence"/>
</dbReference>
<dbReference type="GO" id="GO:0016787">
    <property type="term" value="F:hydrolase activity"/>
    <property type="evidence" value="ECO:0007669"/>
    <property type="project" value="UniProtKB-KW"/>
</dbReference>
<evidence type="ECO:0000259" key="7">
    <source>
        <dbReference type="PROSITE" id="PS51462"/>
    </source>
</evidence>
<keyword evidence="9" id="KW-1185">Reference proteome</keyword>
<evidence type="ECO:0000256" key="6">
    <source>
        <dbReference type="ARBA" id="ARBA00023211"/>
    </source>
</evidence>
<evidence type="ECO:0000313" key="8">
    <source>
        <dbReference type="EMBL" id="MFC6866129.1"/>
    </source>
</evidence>
<dbReference type="EMBL" id="JBHSXX010000001">
    <property type="protein sequence ID" value="MFC6866129.1"/>
    <property type="molecule type" value="Genomic_DNA"/>
</dbReference>
<comment type="caution">
    <text evidence="8">The sequence shown here is derived from an EMBL/GenBank/DDBJ whole genome shotgun (WGS) entry which is preliminary data.</text>
</comment>
<dbReference type="InterPro" id="IPR039121">
    <property type="entry name" value="NUDT19"/>
</dbReference>
<evidence type="ECO:0000256" key="4">
    <source>
        <dbReference type="ARBA" id="ARBA00022801"/>
    </source>
</evidence>
<dbReference type="RefSeq" id="WP_345407561.1">
    <property type="nucleotide sequence ID" value="NZ_BAABLA010000123.1"/>
</dbReference>
<name>A0ABW2BW81_9PSEU</name>
<reference evidence="9" key="1">
    <citation type="journal article" date="2019" name="Int. J. Syst. Evol. Microbiol.">
        <title>The Global Catalogue of Microorganisms (GCM) 10K type strain sequencing project: providing services to taxonomists for standard genome sequencing and annotation.</title>
        <authorList>
            <consortium name="The Broad Institute Genomics Platform"/>
            <consortium name="The Broad Institute Genome Sequencing Center for Infectious Disease"/>
            <person name="Wu L."/>
            <person name="Ma J."/>
        </authorList>
    </citation>
    <scope>NUCLEOTIDE SEQUENCE [LARGE SCALE GENOMIC DNA]</scope>
    <source>
        <strain evidence="9">KCTC 32255</strain>
    </source>
</reference>
<accession>A0ABW2BW81</accession>
<dbReference type="PANTHER" id="PTHR12318">
    <property type="entry name" value="TESTOSTERONE-REGULATED PROTEIN RP2"/>
    <property type="match status" value="1"/>
</dbReference>